<protein>
    <recommendedName>
        <fullName evidence="12 13">Transcription-repair-coupling factor</fullName>
        <shortName evidence="13">TRCF</shortName>
        <ecNumber evidence="13">3.6.4.-</ecNumber>
    </recommendedName>
</protein>
<keyword evidence="8 13" id="KW-0238">DNA-binding</keyword>
<dbReference type="PROSITE" id="PS51192">
    <property type="entry name" value="HELICASE_ATP_BIND_1"/>
    <property type="match status" value="1"/>
</dbReference>
<dbReference type="Pfam" id="PF00271">
    <property type="entry name" value="Helicase_C"/>
    <property type="match status" value="1"/>
</dbReference>
<dbReference type="AlphaFoldDB" id="A0A1I2WG96"/>
<dbReference type="SMART" id="SM00490">
    <property type="entry name" value="HELICc"/>
    <property type="match status" value="1"/>
</dbReference>
<dbReference type="GO" id="GO:0005737">
    <property type="term" value="C:cytoplasm"/>
    <property type="evidence" value="ECO:0007669"/>
    <property type="project" value="UniProtKB-SubCell"/>
</dbReference>
<dbReference type="SUPFAM" id="SSF52540">
    <property type="entry name" value="P-loop containing nucleoside triphosphate hydrolases"/>
    <property type="match status" value="4"/>
</dbReference>
<dbReference type="Gene3D" id="3.30.2060.10">
    <property type="entry name" value="Penicillin-binding protein 1b domain"/>
    <property type="match status" value="1"/>
</dbReference>
<dbReference type="OrthoDB" id="9804325at2"/>
<keyword evidence="6 16" id="KW-0347">Helicase</keyword>
<dbReference type="EMBL" id="FOOX01000013">
    <property type="protein sequence ID" value="SFG99687.1"/>
    <property type="molecule type" value="Genomic_DNA"/>
</dbReference>
<keyword evidence="7 13" id="KW-0067">ATP-binding</keyword>
<dbReference type="GO" id="GO:0006355">
    <property type="term" value="P:regulation of DNA-templated transcription"/>
    <property type="evidence" value="ECO:0007669"/>
    <property type="project" value="UniProtKB-UniRule"/>
</dbReference>
<dbReference type="InterPro" id="IPR011545">
    <property type="entry name" value="DEAD/DEAH_box_helicase_dom"/>
</dbReference>
<dbReference type="HAMAP" id="MF_00969">
    <property type="entry name" value="TRCF"/>
    <property type="match status" value="1"/>
</dbReference>
<evidence type="ECO:0000256" key="2">
    <source>
        <dbReference type="ARBA" id="ARBA00022490"/>
    </source>
</evidence>
<name>A0A1I2WG96_9FIRM</name>
<dbReference type="STRING" id="341036.SAMN05660649_03458"/>
<accession>A0A1I2WG96</accession>
<comment type="function">
    <text evidence="13">Couples transcription and DNA repair by recognizing RNA polymerase (RNAP) stalled at DNA lesions. Mediates ATP-dependent release of RNAP and its truncated transcript from the DNA, and recruitment of nucleotide excision repair machinery to the damaged site.</text>
</comment>
<evidence type="ECO:0000256" key="8">
    <source>
        <dbReference type="ARBA" id="ARBA00023125"/>
    </source>
</evidence>
<dbReference type="Gene3D" id="2.40.10.170">
    <property type="match status" value="1"/>
</dbReference>
<evidence type="ECO:0000256" key="9">
    <source>
        <dbReference type="ARBA" id="ARBA00023204"/>
    </source>
</evidence>
<dbReference type="InterPro" id="IPR041471">
    <property type="entry name" value="UvrB_inter"/>
</dbReference>
<gene>
    <name evidence="13" type="primary">mfd</name>
    <name evidence="16" type="ORF">SAMN05660649_03458</name>
</gene>
<dbReference type="SUPFAM" id="SSF143517">
    <property type="entry name" value="TRCF domain-like"/>
    <property type="match status" value="1"/>
</dbReference>
<comment type="similarity">
    <text evidence="11 13">In the C-terminal section; belongs to the helicase family. RecG subfamily.</text>
</comment>
<dbReference type="InterPro" id="IPR014001">
    <property type="entry name" value="Helicase_ATP-bd"/>
</dbReference>
<dbReference type="InterPro" id="IPR036101">
    <property type="entry name" value="CarD-like/TRCF_RID_sf"/>
</dbReference>
<evidence type="ECO:0000256" key="13">
    <source>
        <dbReference type="HAMAP-Rule" id="MF_00969"/>
    </source>
</evidence>
<keyword evidence="17" id="KW-1185">Reference proteome</keyword>
<keyword evidence="9 13" id="KW-0234">DNA repair</keyword>
<keyword evidence="4 13" id="KW-0227">DNA damage</keyword>
<evidence type="ECO:0000256" key="12">
    <source>
        <dbReference type="ARBA" id="ARBA00070128"/>
    </source>
</evidence>
<dbReference type="Pfam" id="PF00270">
    <property type="entry name" value="DEAD"/>
    <property type="match status" value="1"/>
</dbReference>
<evidence type="ECO:0000256" key="4">
    <source>
        <dbReference type="ARBA" id="ARBA00022763"/>
    </source>
</evidence>
<evidence type="ECO:0000259" key="15">
    <source>
        <dbReference type="PROSITE" id="PS51194"/>
    </source>
</evidence>
<dbReference type="InterPro" id="IPR003711">
    <property type="entry name" value="CarD-like/TRCF_RID"/>
</dbReference>
<evidence type="ECO:0000256" key="10">
    <source>
        <dbReference type="ARBA" id="ARBA00061104"/>
    </source>
</evidence>
<dbReference type="GO" id="GO:0003684">
    <property type="term" value="F:damaged DNA binding"/>
    <property type="evidence" value="ECO:0007669"/>
    <property type="project" value="InterPro"/>
</dbReference>
<dbReference type="GO" id="GO:0000716">
    <property type="term" value="P:transcription-coupled nucleotide-excision repair, DNA damage recognition"/>
    <property type="evidence" value="ECO:0007669"/>
    <property type="project" value="UniProtKB-UniRule"/>
</dbReference>
<evidence type="ECO:0000256" key="1">
    <source>
        <dbReference type="ARBA" id="ARBA00004496"/>
    </source>
</evidence>
<evidence type="ECO:0000256" key="3">
    <source>
        <dbReference type="ARBA" id="ARBA00022741"/>
    </source>
</evidence>
<evidence type="ECO:0000256" key="11">
    <source>
        <dbReference type="ARBA" id="ARBA00061399"/>
    </source>
</evidence>
<dbReference type="Pfam" id="PF03461">
    <property type="entry name" value="TRCF"/>
    <property type="match status" value="1"/>
</dbReference>
<dbReference type="PANTHER" id="PTHR47964:SF1">
    <property type="entry name" value="ATP-DEPENDENT DNA HELICASE HOMOLOG RECG, CHLOROPLASTIC"/>
    <property type="match status" value="1"/>
</dbReference>
<dbReference type="InterPro" id="IPR004576">
    <property type="entry name" value="Mfd"/>
</dbReference>
<dbReference type="InterPro" id="IPR037235">
    <property type="entry name" value="TRCF-like_C_D7"/>
</dbReference>
<dbReference type="PROSITE" id="PS51194">
    <property type="entry name" value="HELICASE_CTER"/>
    <property type="match status" value="1"/>
</dbReference>
<dbReference type="SUPFAM" id="SSF141259">
    <property type="entry name" value="CarD-like"/>
    <property type="match status" value="1"/>
</dbReference>
<comment type="similarity">
    <text evidence="10 13">In the N-terminal section; belongs to the UvrB family.</text>
</comment>
<dbReference type="RefSeq" id="WP_092472605.1">
    <property type="nucleotide sequence ID" value="NZ_FOOX01000013.1"/>
</dbReference>
<dbReference type="InterPro" id="IPR001650">
    <property type="entry name" value="Helicase_C-like"/>
</dbReference>
<evidence type="ECO:0000259" key="14">
    <source>
        <dbReference type="PROSITE" id="PS51192"/>
    </source>
</evidence>
<keyword evidence="5 13" id="KW-0378">Hydrolase</keyword>
<dbReference type="Gene3D" id="3.90.1150.50">
    <property type="entry name" value="Transcription-repair-coupling factor, D7 domain"/>
    <property type="match status" value="1"/>
</dbReference>
<keyword evidence="3 13" id="KW-0547">Nucleotide-binding</keyword>
<dbReference type="InterPro" id="IPR027417">
    <property type="entry name" value="P-loop_NTPase"/>
</dbReference>
<feature type="domain" description="Helicase C-terminal" evidence="15">
    <location>
        <begin position="817"/>
        <end position="978"/>
    </location>
</feature>
<dbReference type="InterPro" id="IPR047112">
    <property type="entry name" value="RecG/Mfd"/>
</dbReference>
<evidence type="ECO:0000313" key="16">
    <source>
        <dbReference type="EMBL" id="SFG99687.1"/>
    </source>
</evidence>
<dbReference type="GO" id="GO:0003678">
    <property type="term" value="F:DNA helicase activity"/>
    <property type="evidence" value="ECO:0007669"/>
    <property type="project" value="TreeGrafter"/>
</dbReference>
<evidence type="ECO:0000256" key="5">
    <source>
        <dbReference type="ARBA" id="ARBA00022801"/>
    </source>
</evidence>
<feature type="domain" description="Helicase ATP-binding" evidence="14">
    <location>
        <begin position="642"/>
        <end position="803"/>
    </location>
</feature>
<evidence type="ECO:0000256" key="7">
    <source>
        <dbReference type="ARBA" id="ARBA00022840"/>
    </source>
</evidence>
<proteinExistence type="inferred from homology"/>
<reference evidence="17" key="1">
    <citation type="submission" date="2016-10" db="EMBL/GenBank/DDBJ databases">
        <authorList>
            <person name="Varghese N."/>
            <person name="Submissions S."/>
        </authorList>
    </citation>
    <scope>NUCLEOTIDE SEQUENCE [LARGE SCALE GENOMIC DNA]</scope>
    <source>
        <strain evidence="17">DSM 17038</strain>
    </source>
</reference>
<evidence type="ECO:0000313" key="17">
    <source>
        <dbReference type="Proteomes" id="UP000199337"/>
    </source>
</evidence>
<comment type="subcellular location">
    <subcellularLocation>
        <location evidence="1 13">Cytoplasm</location>
    </subcellularLocation>
</comment>
<dbReference type="Pfam" id="PF02559">
    <property type="entry name" value="CarD_TRCF_RID"/>
    <property type="match status" value="1"/>
</dbReference>
<dbReference type="Gene3D" id="3.40.50.11180">
    <property type="match status" value="1"/>
</dbReference>
<dbReference type="SMART" id="SM01058">
    <property type="entry name" value="CarD_TRCF"/>
    <property type="match status" value="1"/>
</dbReference>
<dbReference type="Proteomes" id="UP000199337">
    <property type="component" value="Unassembled WGS sequence"/>
</dbReference>
<evidence type="ECO:0000256" key="6">
    <source>
        <dbReference type="ARBA" id="ARBA00022806"/>
    </source>
</evidence>
<dbReference type="NCBIfam" id="TIGR00580">
    <property type="entry name" value="mfd"/>
    <property type="match status" value="1"/>
</dbReference>
<dbReference type="SMART" id="SM00487">
    <property type="entry name" value="DEXDc"/>
    <property type="match status" value="1"/>
</dbReference>
<dbReference type="EC" id="3.6.4.-" evidence="13"/>
<sequence length="1170" mass="133741">MKGLLSRIINTTEYAGLVKAFNTGRNQQQVFGLTGAQRNLLIAALVEDFNPAALVITNSEIEAGQVSDDLASLLPRVRVEQLPVYELLPYQVLAHGKEVISRRLSIMEALCRNEPLVVVAPVEALMRRLTPPDVFKSVVVDIAVGDRLETEELVRRLLVMGYERVDLVENAGHFSVRGGIVDIYPMTWETPVRLEFFDDEVDSIRLFEVGSQRSERKIYQCSVYPAREFIIPPEKWPMGRSAVKADFRIQQRKLARSGDAAALQFFEEHYGHQLEMLDNGVYFQGLEPFVPYFYPRASTLIDYLPASVPVYIDEPQKVKEVVQSIQRERSETYADLLTRGKILPGQLKGYIDWDALYEGIGSRRTAYFTFMPRQSPFIRPQNIVNLTAKSMHSFLGHTEMLAEEIKQWRRNGNAVVMLVTGQDRGRHLLDALRDEKIDVFYVSNLDQEVKPSNAVICHGQLSNGFELVNARLVVITEGEIFGQRRRKRREQPREGNRMEPFTDLKVGDYVVHVNHGIGRYQGIVPLDIGGIRKEYLLIKYSGEDKLYVPTDQVSLLQKYLGAEVDAPRLSRLGGAEWSRVKSRVREAVRDMAQELLALYAARETVYGYAFGADTVWQKEFEDAFPYEETADQVKAIEEVKRDMEGKRPMDRLLCGDVGYGKTEVALRAAFKAVMESKQVAVLVPTTILAQQHYNTFRERFSGYPVRVEMLSRFRSPREQRAIIKDLKEGRVDIVIGTHRLVQEDVLFKDLGLLVVDEEQRFGVAHKEKLKRMRTNVDVITLTATPIPRTLHMSLVGVRDTSLLETPPENRFPVQTYVLEEDPVLIREAIRRELGRGGQVFFVHNRVSDLDTIALWLKSLVPEARIICAHGQMREEELEQIMLDFIDGEYDMLVCTTIIESGLDIPNVNTLIVKDANNFGLAQLYQLRGRVGRANRLAYAYLTFRKDRVLNEVAEKRLSAIREFTELGSGYKVAMRDLEIRGAGNLLGAEQHGHIAAVGFDLYCRLLEEAVQEARGQKTEQPVETVVELPVEAYIPEEYITDTNQKVELYRRIAALKKPEEVPDLEEELVDRFGDLPRQVQNLLKVARIRVTAGSLKIKSISRQQGFYRMVFAFNHNLTGDKLVRVGENYGNKVKFNNTEEEFEIRLKYREAGRTIERQLVDLERFLMDIK</sequence>
<dbReference type="GO" id="GO:0016787">
    <property type="term" value="F:hydrolase activity"/>
    <property type="evidence" value="ECO:0007669"/>
    <property type="project" value="UniProtKB-KW"/>
</dbReference>
<keyword evidence="2 13" id="KW-0963">Cytoplasm</keyword>
<organism evidence="16 17">
    <name type="scientific">Desulfotruncus arcticus DSM 17038</name>
    <dbReference type="NCBI Taxonomy" id="1121424"/>
    <lineage>
        <taxon>Bacteria</taxon>
        <taxon>Bacillati</taxon>
        <taxon>Bacillota</taxon>
        <taxon>Clostridia</taxon>
        <taxon>Eubacteriales</taxon>
        <taxon>Desulfallaceae</taxon>
        <taxon>Desulfotruncus</taxon>
    </lineage>
</organism>
<dbReference type="FunFam" id="3.40.50.300:FF:000546">
    <property type="entry name" value="Transcription-repair-coupling factor"/>
    <property type="match status" value="1"/>
</dbReference>
<dbReference type="GO" id="GO:0005524">
    <property type="term" value="F:ATP binding"/>
    <property type="evidence" value="ECO:0007669"/>
    <property type="project" value="UniProtKB-UniRule"/>
</dbReference>
<dbReference type="SMART" id="SM00982">
    <property type="entry name" value="TRCF"/>
    <property type="match status" value="1"/>
</dbReference>
<dbReference type="Gene3D" id="3.40.50.300">
    <property type="entry name" value="P-loop containing nucleotide triphosphate hydrolases"/>
    <property type="match status" value="2"/>
</dbReference>
<dbReference type="Pfam" id="PF17757">
    <property type="entry name" value="UvrB_inter"/>
    <property type="match status" value="1"/>
</dbReference>
<dbReference type="PANTHER" id="PTHR47964">
    <property type="entry name" value="ATP-DEPENDENT DNA HELICASE HOMOLOG RECG, CHLOROPLASTIC"/>
    <property type="match status" value="1"/>
</dbReference>
<dbReference type="CDD" id="cd17991">
    <property type="entry name" value="DEXHc_TRCF"/>
    <property type="match status" value="1"/>
</dbReference>
<dbReference type="InterPro" id="IPR005118">
    <property type="entry name" value="TRCF_C"/>
</dbReference>